<proteinExistence type="predicted"/>
<sequence length="138" mass="16616">FMRRIEELFEKKRSKEEFLHKAGNIYRQYGNTPEYKSILLDINKRMDVLCAYMVHHQLPRTNNLIESYNSHLESRLKTLKGFKSFVHADNWLNAYFIHRRVKAFTDCEGKFKRLNGKCSLQKTMKDPSKLDEILRLFR</sequence>
<accession>A0A2M7QDV9</accession>
<comment type="caution">
    <text evidence="1">The sequence shown here is derived from an EMBL/GenBank/DDBJ whole genome shotgun (WGS) entry which is preliminary data.</text>
</comment>
<evidence type="ECO:0000313" key="1">
    <source>
        <dbReference type="EMBL" id="PIY69409.1"/>
    </source>
</evidence>
<gene>
    <name evidence="1" type="ORF">COY90_00760</name>
</gene>
<feature type="non-terminal residue" evidence="1">
    <location>
        <position position="1"/>
    </location>
</feature>
<dbReference type="EMBL" id="PFLF01000022">
    <property type="protein sequence ID" value="PIY69409.1"/>
    <property type="molecule type" value="Genomic_DNA"/>
</dbReference>
<protein>
    <recommendedName>
        <fullName evidence="3">Transposase</fullName>
    </recommendedName>
</protein>
<organism evidence="1 2">
    <name type="scientific">Candidatus Roizmanbacteria bacterium CG_4_10_14_0_8_um_filter_39_9</name>
    <dbReference type="NCBI Taxonomy" id="1974829"/>
    <lineage>
        <taxon>Bacteria</taxon>
        <taxon>Candidatus Roizmaniibacteriota</taxon>
    </lineage>
</organism>
<evidence type="ECO:0000313" key="2">
    <source>
        <dbReference type="Proteomes" id="UP000230108"/>
    </source>
</evidence>
<evidence type="ECO:0008006" key="3">
    <source>
        <dbReference type="Google" id="ProtNLM"/>
    </source>
</evidence>
<reference evidence="2" key="1">
    <citation type="submission" date="2017-09" db="EMBL/GenBank/DDBJ databases">
        <title>Depth-based differentiation of microbial function through sediment-hosted aquifers and enrichment of novel symbionts in the deep terrestrial subsurface.</title>
        <authorList>
            <person name="Probst A.J."/>
            <person name="Ladd B."/>
            <person name="Jarett J.K."/>
            <person name="Geller-Mcgrath D.E."/>
            <person name="Sieber C.M.K."/>
            <person name="Emerson J.B."/>
            <person name="Anantharaman K."/>
            <person name="Thomas B.C."/>
            <person name="Malmstrom R."/>
            <person name="Stieglmeier M."/>
            <person name="Klingl A."/>
            <person name="Woyke T."/>
            <person name="Ryan C.M."/>
            <person name="Banfield J.F."/>
        </authorList>
    </citation>
    <scope>NUCLEOTIDE SEQUENCE [LARGE SCALE GENOMIC DNA]</scope>
</reference>
<dbReference type="AlphaFoldDB" id="A0A2M7QDV9"/>
<name>A0A2M7QDV9_9BACT</name>
<dbReference type="Proteomes" id="UP000230108">
    <property type="component" value="Unassembled WGS sequence"/>
</dbReference>